<dbReference type="GO" id="GO:0006412">
    <property type="term" value="P:translation"/>
    <property type="evidence" value="ECO:0007669"/>
    <property type="project" value="UniProtKB-UniRule"/>
</dbReference>
<evidence type="ECO:0000259" key="7">
    <source>
        <dbReference type="Pfam" id="PF01386"/>
    </source>
</evidence>
<dbReference type="GO" id="GO:0022625">
    <property type="term" value="C:cytosolic large ribosomal subunit"/>
    <property type="evidence" value="ECO:0007669"/>
    <property type="project" value="TreeGrafter"/>
</dbReference>
<dbReference type="GO" id="GO:0003735">
    <property type="term" value="F:structural constituent of ribosome"/>
    <property type="evidence" value="ECO:0007669"/>
    <property type="project" value="InterPro"/>
</dbReference>
<evidence type="ECO:0000313" key="9">
    <source>
        <dbReference type="EMBL" id="OGK01922.1"/>
    </source>
</evidence>
<dbReference type="Gene3D" id="2.170.120.20">
    <property type="entry name" value="Ribosomal protein L25, beta domain"/>
    <property type="match status" value="1"/>
</dbReference>
<dbReference type="NCBIfam" id="TIGR00731">
    <property type="entry name" value="bL25_bact_ctc"/>
    <property type="match status" value="1"/>
</dbReference>
<evidence type="ECO:0000256" key="4">
    <source>
        <dbReference type="ARBA" id="ARBA00023274"/>
    </source>
</evidence>
<dbReference type="PANTHER" id="PTHR33284:SF1">
    <property type="entry name" value="RIBOSOMAL PROTEIN L25_GLN-TRNA SYNTHETASE, ANTI-CODON-BINDING DOMAIN-CONTAINING PROTEIN"/>
    <property type="match status" value="1"/>
</dbReference>
<dbReference type="SUPFAM" id="SSF50715">
    <property type="entry name" value="Ribosomal protein L25-like"/>
    <property type="match status" value="1"/>
</dbReference>
<evidence type="ECO:0000259" key="8">
    <source>
        <dbReference type="Pfam" id="PF14693"/>
    </source>
</evidence>
<dbReference type="HAMAP" id="MF_01334">
    <property type="entry name" value="Ribosomal_bL25_CTC"/>
    <property type="match status" value="1"/>
</dbReference>
<sequence>MSEATIHVKSRSTGPRSMVTKLRKNEEIPAILYGKGKGSTSLSVEAYEYATVTRGHGQNQVFNLVLDKDESNAHKAMVREVQRHPVKRNVMHIDFLSIDENVPVKVSVPVKFKGEAYGVKTEGGVLQHVLRTVLIEALPANVPEHIEIDVTEVRKGQPIFVSSIKSDLFKVLTPGNMVVGTIKITKTIEEEKAEADAKAAAEAGIVPVEGEAAVAADGTPVAPGAAPAPGVAAPAAAGAKGATAAPAGAKGAAAAPAAVGPAGDKKAAGKKPEGKKPEGGKK</sequence>
<dbReference type="InterPro" id="IPR011035">
    <property type="entry name" value="Ribosomal_bL25/Gln-tRNA_synth"/>
</dbReference>
<dbReference type="InterPro" id="IPR001021">
    <property type="entry name" value="Ribosomal_bL25_long"/>
</dbReference>
<dbReference type="InterPro" id="IPR020056">
    <property type="entry name" value="Rbsml_bL25/Gln-tRNA_synth_N"/>
</dbReference>
<evidence type="ECO:0000256" key="1">
    <source>
        <dbReference type="ARBA" id="ARBA00022730"/>
    </source>
</evidence>
<evidence type="ECO:0000256" key="5">
    <source>
        <dbReference type="HAMAP-Rule" id="MF_01334"/>
    </source>
</evidence>
<dbReference type="Pfam" id="PF14693">
    <property type="entry name" value="Ribosomal_TL5_C"/>
    <property type="match status" value="1"/>
</dbReference>
<comment type="subunit">
    <text evidence="5">Part of the 50S ribosomal subunit; part of the 5S rRNA/L5/L18/L25 subcomplex. Contacts the 5S rRNA. Binds to the 5S rRNA independently of L5 and L18.</text>
</comment>
<feature type="domain" description="Large ribosomal subunit protein bL25 beta" evidence="8">
    <location>
        <begin position="104"/>
        <end position="184"/>
    </location>
</feature>
<evidence type="ECO:0000256" key="3">
    <source>
        <dbReference type="ARBA" id="ARBA00022980"/>
    </source>
</evidence>
<feature type="compositionally biased region" description="Low complexity" evidence="6">
    <location>
        <begin position="223"/>
        <end position="262"/>
    </location>
</feature>
<comment type="similarity">
    <text evidence="5">Belongs to the bacterial ribosomal protein bL25 family. CTC subfamily.</text>
</comment>
<dbReference type="InterPro" id="IPR020930">
    <property type="entry name" value="Ribosomal_uL5_bac-type"/>
</dbReference>
<dbReference type="InterPro" id="IPR029751">
    <property type="entry name" value="Ribosomal_L25_dom"/>
</dbReference>
<evidence type="ECO:0000256" key="6">
    <source>
        <dbReference type="SAM" id="MobiDB-lite"/>
    </source>
</evidence>
<keyword evidence="1 5" id="KW-0699">rRNA-binding</keyword>
<dbReference type="InterPro" id="IPR020057">
    <property type="entry name" value="Ribosomal_bL25_b-dom"/>
</dbReference>
<feature type="region of interest" description="Disordered" evidence="6">
    <location>
        <begin position="223"/>
        <end position="282"/>
    </location>
</feature>
<comment type="function">
    <text evidence="5">This is one of the proteins that binds to the 5S RNA in the ribosome where it forms part of the central protuberance.</text>
</comment>
<dbReference type="AlphaFoldDB" id="A0A1F7F5R3"/>
<dbReference type="CDD" id="cd00495">
    <property type="entry name" value="Ribosomal_L25_TL5_CTC"/>
    <property type="match status" value="1"/>
</dbReference>
<dbReference type="PANTHER" id="PTHR33284">
    <property type="entry name" value="RIBOSOMAL PROTEIN L25/GLN-TRNA SYNTHETASE, ANTI-CODON-BINDING DOMAIN-CONTAINING PROTEIN"/>
    <property type="match status" value="1"/>
</dbReference>
<comment type="caution">
    <text evidence="9">The sequence shown here is derived from an EMBL/GenBank/DDBJ whole genome shotgun (WGS) entry which is preliminary data.</text>
</comment>
<feature type="domain" description="Large ribosomal subunit protein bL25 L25" evidence="7">
    <location>
        <begin position="7"/>
        <end position="95"/>
    </location>
</feature>
<keyword evidence="4 5" id="KW-0687">Ribonucleoprotein</keyword>
<evidence type="ECO:0000313" key="10">
    <source>
        <dbReference type="Proteomes" id="UP000179243"/>
    </source>
</evidence>
<keyword evidence="2 5" id="KW-0694">RNA-binding</keyword>
<gene>
    <name evidence="5" type="primary">rplY</name>
    <name evidence="5" type="synonym">ctc</name>
    <name evidence="9" type="ORF">A2519_05640</name>
</gene>
<accession>A0A1F7F5R3</accession>
<dbReference type="Pfam" id="PF01386">
    <property type="entry name" value="Ribosomal_L25p"/>
    <property type="match status" value="1"/>
</dbReference>
<proteinExistence type="inferred from homology"/>
<organism evidence="9 10">
    <name type="scientific">Candidatus Raymondbacteria bacterium RIFOXYD12_FULL_49_13</name>
    <dbReference type="NCBI Taxonomy" id="1817890"/>
    <lineage>
        <taxon>Bacteria</taxon>
        <taxon>Raymondiibacteriota</taxon>
    </lineage>
</organism>
<feature type="compositionally biased region" description="Basic and acidic residues" evidence="6">
    <location>
        <begin position="263"/>
        <end position="282"/>
    </location>
</feature>
<name>A0A1F7F5R3_UNCRA</name>
<dbReference type="GO" id="GO:0008097">
    <property type="term" value="F:5S rRNA binding"/>
    <property type="evidence" value="ECO:0007669"/>
    <property type="project" value="InterPro"/>
</dbReference>
<dbReference type="Gene3D" id="2.40.240.10">
    <property type="entry name" value="Ribosomal Protein L25, Chain P"/>
    <property type="match status" value="1"/>
</dbReference>
<dbReference type="Proteomes" id="UP000179243">
    <property type="component" value="Unassembled WGS sequence"/>
</dbReference>
<keyword evidence="3 5" id="KW-0689">Ribosomal protein</keyword>
<protein>
    <recommendedName>
        <fullName evidence="5">Large ribosomal subunit protein bL25</fullName>
    </recommendedName>
    <alternativeName>
        <fullName evidence="5">General stress protein CTC</fullName>
    </alternativeName>
</protein>
<reference evidence="9 10" key="1">
    <citation type="journal article" date="2016" name="Nat. Commun.">
        <title>Thousands of microbial genomes shed light on interconnected biogeochemical processes in an aquifer system.</title>
        <authorList>
            <person name="Anantharaman K."/>
            <person name="Brown C.T."/>
            <person name="Hug L.A."/>
            <person name="Sharon I."/>
            <person name="Castelle C.J."/>
            <person name="Probst A.J."/>
            <person name="Thomas B.C."/>
            <person name="Singh A."/>
            <person name="Wilkins M.J."/>
            <person name="Karaoz U."/>
            <person name="Brodie E.L."/>
            <person name="Williams K.H."/>
            <person name="Hubbard S.S."/>
            <person name="Banfield J.F."/>
        </authorList>
    </citation>
    <scope>NUCLEOTIDE SEQUENCE [LARGE SCALE GENOMIC DNA]</scope>
</reference>
<dbReference type="EMBL" id="MFYX01000116">
    <property type="protein sequence ID" value="OGK01922.1"/>
    <property type="molecule type" value="Genomic_DNA"/>
</dbReference>
<evidence type="ECO:0000256" key="2">
    <source>
        <dbReference type="ARBA" id="ARBA00022884"/>
    </source>
</evidence>
<dbReference type="InterPro" id="IPR037121">
    <property type="entry name" value="Ribosomal_bL25_C"/>
</dbReference>